<dbReference type="STRING" id="1314771.A0A197JWL1"/>
<dbReference type="Gene3D" id="3.40.50.300">
    <property type="entry name" value="P-loop containing nucleotide triphosphate hydrolases"/>
    <property type="match status" value="1"/>
</dbReference>
<dbReference type="PANTHER" id="PTHR19848">
    <property type="entry name" value="WD40 REPEAT PROTEIN"/>
    <property type="match status" value="1"/>
</dbReference>
<feature type="repeat" description="WD" evidence="3">
    <location>
        <begin position="1154"/>
        <end position="1189"/>
    </location>
</feature>
<feature type="region of interest" description="Disordered" evidence="4">
    <location>
        <begin position="24"/>
        <end position="50"/>
    </location>
</feature>
<dbReference type="Gene3D" id="2.130.10.10">
    <property type="entry name" value="YVTN repeat-like/Quinoprotein amine dehydrogenase"/>
    <property type="match status" value="4"/>
</dbReference>
<dbReference type="PROSITE" id="PS00675">
    <property type="entry name" value="SIGMA54_INTERACT_1"/>
    <property type="match status" value="1"/>
</dbReference>
<dbReference type="SUPFAM" id="SSF50978">
    <property type="entry name" value="WD40 repeat-like"/>
    <property type="match status" value="2"/>
</dbReference>
<dbReference type="InterPro" id="IPR015943">
    <property type="entry name" value="WD40/YVTN_repeat-like_dom_sf"/>
</dbReference>
<evidence type="ECO:0000259" key="5">
    <source>
        <dbReference type="Pfam" id="PF05729"/>
    </source>
</evidence>
<dbReference type="Gene3D" id="2.160.20.80">
    <property type="entry name" value="E3 ubiquitin-protein ligase SopA"/>
    <property type="match status" value="1"/>
</dbReference>
<dbReference type="InterPro" id="IPR007111">
    <property type="entry name" value="NACHT_NTPase"/>
</dbReference>
<evidence type="ECO:0000256" key="2">
    <source>
        <dbReference type="ARBA" id="ARBA00022737"/>
    </source>
</evidence>
<dbReference type="InterPro" id="IPR027417">
    <property type="entry name" value="P-loop_NTPase"/>
</dbReference>
<dbReference type="AlphaFoldDB" id="A0A197JWL1"/>
<proteinExistence type="predicted"/>
<dbReference type="InterPro" id="IPR025662">
    <property type="entry name" value="Sigma_54_int_dom_ATP-bd_1"/>
</dbReference>
<evidence type="ECO:0000256" key="4">
    <source>
        <dbReference type="SAM" id="MobiDB-lite"/>
    </source>
</evidence>
<name>A0A197JWL1_9FUNG</name>
<dbReference type="Proteomes" id="UP000078512">
    <property type="component" value="Unassembled WGS sequence"/>
</dbReference>
<feature type="repeat" description="WD" evidence="3">
    <location>
        <begin position="1110"/>
        <end position="1142"/>
    </location>
</feature>
<keyword evidence="2" id="KW-0677">Repeat</keyword>
<reference evidence="6 7" key="1">
    <citation type="submission" date="2016-05" db="EMBL/GenBank/DDBJ databases">
        <title>Genome sequencing reveals origins of a unique bacterial endosymbiosis in the earliest lineages of terrestrial Fungi.</title>
        <authorList>
            <consortium name="DOE Joint Genome Institute"/>
            <person name="Uehling J."/>
            <person name="Gryganskyi A."/>
            <person name="Hameed K."/>
            <person name="Tschaplinski T."/>
            <person name="Misztal P."/>
            <person name="Wu S."/>
            <person name="Desiro A."/>
            <person name="Vande Pol N."/>
            <person name="Du Z.-Y."/>
            <person name="Zienkiewicz A."/>
            <person name="Zienkiewicz K."/>
            <person name="Morin E."/>
            <person name="Tisserant E."/>
            <person name="Splivallo R."/>
            <person name="Hainaut M."/>
            <person name="Henrissat B."/>
            <person name="Ohm R."/>
            <person name="Kuo A."/>
            <person name="Yan J."/>
            <person name="Lipzen A."/>
            <person name="Nolan M."/>
            <person name="Labutti K."/>
            <person name="Barry K."/>
            <person name="Goldstein A."/>
            <person name="Labbe J."/>
            <person name="Schadt C."/>
            <person name="Tuskan G."/>
            <person name="Grigoriev I."/>
            <person name="Martin F."/>
            <person name="Vilgalys R."/>
            <person name="Bonito G."/>
        </authorList>
    </citation>
    <scope>NUCLEOTIDE SEQUENCE [LARGE SCALE GENOMIC DNA]</scope>
    <source>
        <strain evidence="6 7">AG-77</strain>
    </source>
</reference>
<dbReference type="PROSITE" id="PS50082">
    <property type="entry name" value="WD_REPEATS_2"/>
    <property type="match status" value="9"/>
</dbReference>
<dbReference type="Pfam" id="PF05729">
    <property type="entry name" value="NACHT"/>
    <property type="match status" value="1"/>
</dbReference>
<dbReference type="SUPFAM" id="SSF52540">
    <property type="entry name" value="P-loop containing nucleoside triphosphate hydrolases"/>
    <property type="match status" value="1"/>
</dbReference>
<evidence type="ECO:0000313" key="6">
    <source>
        <dbReference type="EMBL" id="OAQ28836.1"/>
    </source>
</evidence>
<gene>
    <name evidence="6" type="ORF">K457DRAFT_112518</name>
</gene>
<dbReference type="PRINTS" id="PR00320">
    <property type="entry name" value="GPROTEINBRPT"/>
</dbReference>
<feature type="repeat" description="WD" evidence="3">
    <location>
        <begin position="940"/>
        <end position="974"/>
    </location>
</feature>
<feature type="repeat" description="WD" evidence="3">
    <location>
        <begin position="1072"/>
        <end position="1109"/>
    </location>
</feature>
<dbReference type="PANTHER" id="PTHR19848:SF8">
    <property type="entry name" value="F-BOX AND WD REPEAT DOMAIN CONTAINING 7"/>
    <property type="match status" value="1"/>
</dbReference>
<dbReference type="OrthoDB" id="538223at2759"/>
<dbReference type="InterPro" id="IPR036322">
    <property type="entry name" value="WD40_repeat_dom_sf"/>
</dbReference>
<dbReference type="InterPro" id="IPR001646">
    <property type="entry name" value="5peptide_repeat"/>
</dbReference>
<organism evidence="6 7">
    <name type="scientific">Linnemannia elongata AG-77</name>
    <dbReference type="NCBI Taxonomy" id="1314771"/>
    <lineage>
        <taxon>Eukaryota</taxon>
        <taxon>Fungi</taxon>
        <taxon>Fungi incertae sedis</taxon>
        <taxon>Mucoromycota</taxon>
        <taxon>Mortierellomycotina</taxon>
        <taxon>Mortierellomycetes</taxon>
        <taxon>Mortierellales</taxon>
        <taxon>Mortierellaceae</taxon>
        <taxon>Linnemannia</taxon>
    </lineage>
</organism>
<dbReference type="PROSITE" id="PS00678">
    <property type="entry name" value="WD_REPEATS_1"/>
    <property type="match status" value="2"/>
</dbReference>
<dbReference type="Pfam" id="PF00805">
    <property type="entry name" value="Pentapeptide"/>
    <property type="match status" value="1"/>
</dbReference>
<feature type="region of interest" description="Disordered" evidence="4">
    <location>
        <begin position="1241"/>
        <end position="1264"/>
    </location>
</feature>
<feature type="domain" description="NACHT" evidence="5">
    <location>
        <begin position="113"/>
        <end position="271"/>
    </location>
</feature>
<accession>A0A197JWL1</accession>
<dbReference type="SMART" id="SM00320">
    <property type="entry name" value="WD40"/>
    <property type="match status" value="13"/>
</dbReference>
<dbReference type="PROSITE" id="PS50294">
    <property type="entry name" value="WD_REPEATS_REGION"/>
    <property type="match status" value="6"/>
</dbReference>
<keyword evidence="7" id="KW-1185">Reference proteome</keyword>
<dbReference type="InterPro" id="IPR020472">
    <property type="entry name" value="WD40_PAC1"/>
</dbReference>
<feature type="repeat" description="WD" evidence="3">
    <location>
        <begin position="849"/>
        <end position="890"/>
    </location>
</feature>
<feature type="compositionally biased region" description="Gly residues" evidence="4">
    <location>
        <begin position="1253"/>
        <end position="1264"/>
    </location>
</feature>
<evidence type="ECO:0000313" key="7">
    <source>
        <dbReference type="Proteomes" id="UP000078512"/>
    </source>
</evidence>
<dbReference type="SUPFAM" id="SSF141571">
    <property type="entry name" value="Pentapeptide repeat-like"/>
    <property type="match status" value="1"/>
</dbReference>
<dbReference type="Pfam" id="PF00400">
    <property type="entry name" value="WD40"/>
    <property type="match status" value="9"/>
</dbReference>
<feature type="repeat" description="WD" evidence="3">
    <location>
        <begin position="807"/>
        <end position="848"/>
    </location>
</feature>
<feature type="repeat" description="WD" evidence="3">
    <location>
        <begin position="679"/>
        <end position="720"/>
    </location>
</feature>
<feature type="compositionally biased region" description="Polar residues" evidence="4">
    <location>
        <begin position="29"/>
        <end position="43"/>
    </location>
</feature>
<dbReference type="InterPro" id="IPR001680">
    <property type="entry name" value="WD40_rpt"/>
</dbReference>
<dbReference type="CDD" id="cd00200">
    <property type="entry name" value="WD40"/>
    <property type="match status" value="2"/>
</dbReference>
<evidence type="ECO:0000256" key="3">
    <source>
        <dbReference type="PROSITE-ProRule" id="PRU00221"/>
    </source>
</evidence>
<keyword evidence="1 3" id="KW-0853">WD repeat</keyword>
<dbReference type="InterPro" id="IPR019775">
    <property type="entry name" value="WD40_repeat_CS"/>
</dbReference>
<dbReference type="EMBL" id="KV442045">
    <property type="protein sequence ID" value="OAQ28836.1"/>
    <property type="molecule type" value="Genomic_DNA"/>
</dbReference>
<feature type="repeat" description="WD" evidence="3">
    <location>
        <begin position="637"/>
        <end position="678"/>
    </location>
</feature>
<protein>
    <submittedName>
        <fullName evidence="6">WD40 repeat-like protein</fullName>
    </submittedName>
</protein>
<evidence type="ECO:0000256" key="1">
    <source>
        <dbReference type="ARBA" id="ARBA00022574"/>
    </source>
</evidence>
<feature type="repeat" description="WD" evidence="3">
    <location>
        <begin position="721"/>
        <end position="753"/>
    </location>
</feature>
<sequence>MTIVNRPGTRPSQATNATTRTYLKEREQIQSASSTQHSTSRPDPSSPPIPLAQFENITLVEHVLRKLRWQRLKEAQLPIFVPPMAKANLQALDEDLFPLREKVQEFLMSERQVMLILGDSGAGKSTFNRYLERQLWTAYQDSDPIPLLINLPTIERPVKELIAEHLRTNNFSEEQIWEMKQYRQFVLICDGYDESQLTFNLHTTNLFNLPGQWNVKMVISCRTQYLGQDYRGRFMPDGVSHYSSLAPDLFQEAVIAPFTKEQIEDYVEQYVPLEPRTWTTKDYMDKFITIPNLMDLVKNPFLLSLSLEALPGVIEGKQDLSAINVTRVQLYDTFVRHWVVVNSRRLQRNVVTREDRVMLDQLLEAGFVSMGVDYATRLASAIFEHQDGNPVVQYVHIKDKKTWKAEFFGPDPEARMLRESSPLNRNGSQFQFLHRSMLEYFLSCAVFHPSSPDAGDEFCPQPDPNSSQFLATGGPLFKRNLLTEPSVIQFLCERVQQNPCFEKGLLAVIKQSKTNATTATAATNAITILVRAGVHFNSADLRGIRIAGADLSDGQFDSAQLQGADLRGVNFARSWLRQVDFGDAHMDGVGFGELPYLDECTAVNAVAFSPYGNLFAVALRGGRLITYDTTTWTRFRQHKEQSEVLSIAFSPNNKHLAFGNRDMTCRLWDTVGGETLLVMEGHIGGVNSVAFSPCGKQIASASVDKRIRLWSSESGACLFVLNGHEATVLSARYSVDGRRLVSGSSDGTIRVWDPKRGTPEADWVISYVGASRVALSADGRQFAVMTGSRRGEIQLVDAITGEQGLILDDDASWLTDIAFSPIGELVVSSSEDKTVRLWDLPSGQLISRLAGHSNRITACTFSPDGLQIASGDEEGIIRLWETNTNLSSSIAPKRAPKVRTVAYSHDGLFIISDRIDHTIQRWDSSTGASGPIPSSFTIDVCSVALSPNGHWFASGCRNGNIRLWNARSDVVERVLLGGAFGSVTNMSFSRCGRWLVSCNDNWVTRLWDLDSTDDQGKVVGEMDDRCSPTGCVAFSPVGNQFAVGLVSDSHPLRLFDPRAANLRQPLKEVCLSDTLRSMDYSPDGQRLILGTDAPSILLWDLQSDKPYLNLEGHTDAVICVAFSPCGKYIISGSNDMTFRLWSGKVDSWSCIAVVSGCLDDVTSAAWNPVVPMEFVTGSADGSVRVWRISGTEAGDVSIRMRWGSYIGQLCAADLTFKGAVGLSLLSQRLLIQRCAVYGSRSQEGGDVSREGRYGTGEGRSGPGK</sequence>